<dbReference type="InterPro" id="IPR009057">
    <property type="entry name" value="Homeodomain-like_sf"/>
</dbReference>
<dbReference type="RefSeq" id="WP_336808597.1">
    <property type="nucleotide sequence ID" value="NZ_JBBBNY010000013.1"/>
</dbReference>
<evidence type="ECO:0000256" key="5">
    <source>
        <dbReference type="SAM" id="Phobius"/>
    </source>
</evidence>
<feature type="transmembrane region" description="Helical" evidence="5">
    <location>
        <begin position="39"/>
        <end position="58"/>
    </location>
</feature>
<dbReference type="InterPro" id="IPR003313">
    <property type="entry name" value="AraC-bd"/>
</dbReference>
<dbReference type="InterPro" id="IPR011051">
    <property type="entry name" value="RmlC_Cupin_sf"/>
</dbReference>
<keyword evidence="5" id="KW-0472">Membrane</keyword>
<evidence type="ECO:0000313" key="8">
    <source>
        <dbReference type="Proteomes" id="UP001381174"/>
    </source>
</evidence>
<protein>
    <submittedName>
        <fullName evidence="7">Helix-turn-helix transcriptional regulator</fullName>
    </submittedName>
</protein>
<dbReference type="InterPro" id="IPR020449">
    <property type="entry name" value="Tscrpt_reg_AraC-type_HTH"/>
</dbReference>
<dbReference type="InterPro" id="IPR014710">
    <property type="entry name" value="RmlC-like_jellyroll"/>
</dbReference>
<evidence type="ECO:0000256" key="2">
    <source>
        <dbReference type="ARBA" id="ARBA00023125"/>
    </source>
</evidence>
<gene>
    <name evidence="7" type="ORF">WAT24_14395</name>
</gene>
<dbReference type="Pfam" id="PF12833">
    <property type="entry name" value="HTH_18"/>
    <property type="match status" value="1"/>
</dbReference>
<reference evidence="7 8" key="1">
    <citation type="journal article" date="2014" name="Int. J. Syst. Evol. Microbiol.">
        <title>Fulvimonas yonginensis sp. nov., isolated from greenhouse soil, and emended description of the genus Fulvimonas.</title>
        <authorList>
            <person name="Ahn J.H."/>
            <person name="Kim S.J."/>
            <person name="Weon H.Y."/>
            <person name="Hong S.B."/>
            <person name="Seok S.J."/>
            <person name="Kwon S.W."/>
        </authorList>
    </citation>
    <scope>NUCLEOTIDE SEQUENCE [LARGE SCALE GENOMIC DNA]</scope>
    <source>
        <strain evidence="7 8">KACC 16952</strain>
    </source>
</reference>
<keyword evidence="5" id="KW-0812">Transmembrane</keyword>
<evidence type="ECO:0000313" key="7">
    <source>
        <dbReference type="EMBL" id="MEI7037956.1"/>
    </source>
</evidence>
<proteinExistence type="predicted"/>
<keyword evidence="2" id="KW-0238">DNA-binding</keyword>
<dbReference type="Proteomes" id="UP001381174">
    <property type="component" value="Unassembled WGS sequence"/>
</dbReference>
<evidence type="ECO:0000256" key="3">
    <source>
        <dbReference type="ARBA" id="ARBA00023159"/>
    </source>
</evidence>
<dbReference type="Gene3D" id="1.10.10.60">
    <property type="entry name" value="Homeodomain-like"/>
    <property type="match status" value="2"/>
</dbReference>
<accession>A0ABU8JEF2</accession>
<dbReference type="PROSITE" id="PS01124">
    <property type="entry name" value="HTH_ARAC_FAMILY_2"/>
    <property type="match status" value="1"/>
</dbReference>
<keyword evidence="5" id="KW-1133">Transmembrane helix</keyword>
<dbReference type="PANTHER" id="PTHR11019:SF159">
    <property type="entry name" value="TRANSCRIPTIONAL REGULATOR-RELATED"/>
    <property type="match status" value="1"/>
</dbReference>
<dbReference type="SUPFAM" id="SSF46689">
    <property type="entry name" value="Homeodomain-like"/>
    <property type="match status" value="1"/>
</dbReference>
<dbReference type="PANTHER" id="PTHR11019">
    <property type="entry name" value="HTH-TYPE TRANSCRIPTIONAL REGULATOR NIMR"/>
    <property type="match status" value="1"/>
</dbReference>
<dbReference type="SUPFAM" id="SSF51182">
    <property type="entry name" value="RmlC-like cupins"/>
    <property type="match status" value="1"/>
</dbReference>
<comment type="caution">
    <text evidence="7">The sequence shown here is derived from an EMBL/GenBank/DDBJ whole genome shotgun (WGS) entry which is preliminary data.</text>
</comment>
<feature type="domain" description="HTH araC/xylS-type" evidence="6">
    <location>
        <begin position="157"/>
        <end position="257"/>
    </location>
</feature>
<organism evidence="7 8">
    <name type="scientific">Fulvimonas yonginensis</name>
    <dbReference type="NCBI Taxonomy" id="1495200"/>
    <lineage>
        <taxon>Bacteria</taxon>
        <taxon>Pseudomonadati</taxon>
        <taxon>Pseudomonadota</taxon>
        <taxon>Gammaproteobacteria</taxon>
        <taxon>Lysobacterales</taxon>
        <taxon>Rhodanobacteraceae</taxon>
        <taxon>Fulvimonas</taxon>
    </lineage>
</organism>
<sequence>MRNTRVTHYEDTPRDVVATGNDYPPHYVLPSHAHKRGQLLYAATGVVTVVTGAGSWVVPPRRALWIPPGVAHEVHMSGAVSTRSAYVRPEAATAAGLPGHCRVIAVSTLLHALLMEAVDLPAEYALDGRDGRVMALLLDEIATAPALPLNTPLPRDPRLARLCRRLIEAPALDIDLDTMAHKAGMSRRSFTRLFRQQTGMSFALWRQQACLLTALTRLGRGEPVTRVAADLGYASSSAFTASFRRVLGSAPSRYLAPRD</sequence>
<dbReference type="EMBL" id="JBBBNY010000013">
    <property type="protein sequence ID" value="MEI7037956.1"/>
    <property type="molecule type" value="Genomic_DNA"/>
</dbReference>
<keyword evidence="1" id="KW-0805">Transcription regulation</keyword>
<dbReference type="Pfam" id="PF02311">
    <property type="entry name" value="AraC_binding"/>
    <property type="match status" value="1"/>
</dbReference>
<dbReference type="Gene3D" id="2.60.120.10">
    <property type="entry name" value="Jelly Rolls"/>
    <property type="match status" value="1"/>
</dbReference>
<evidence type="ECO:0000256" key="1">
    <source>
        <dbReference type="ARBA" id="ARBA00023015"/>
    </source>
</evidence>
<evidence type="ECO:0000256" key="4">
    <source>
        <dbReference type="ARBA" id="ARBA00023163"/>
    </source>
</evidence>
<evidence type="ECO:0000259" key="6">
    <source>
        <dbReference type="PROSITE" id="PS01124"/>
    </source>
</evidence>
<dbReference type="PRINTS" id="PR00032">
    <property type="entry name" value="HTHARAC"/>
</dbReference>
<dbReference type="SMART" id="SM00342">
    <property type="entry name" value="HTH_ARAC"/>
    <property type="match status" value="1"/>
</dbReference>
<name>A0ABU8JEF2_9GAMM</name>
<keyword evidence="8" id="KW-1185">Reference proteome</keyword>
<keyword evidence="3" id="KW-0010">Activator</keyword>
<keyword evidence="4" id="KW-0804">Transcription</keyword>
<dbReference type="InterPro" id="IPR018060">
    <property type="entry name" value="HTH_AraC"/>
</dbReference>
<dbReference type="CDD" id="cd06124">
    <property type="entry name" value="cupin_NimR-like_N"/>
    <property type="match status" value="1"/>
</dbReference>